<keyword evidence="3" id="KW-1185">Reference proteome</keyword>
<proteinExistence type="predicted"/>
<reference evidence="2 3" key="1">
    <citation type="journal article" date="2019" name="Int. J. Syst. Evol. Microbiol.">
        <title>The Draft Whole-Genome Sequence of the Antibiotic Producer Empedobacter haloabium ATCC 31962 Provides Indications for Its Taxonomic Reclassification.</title>
        <authorList>
            <person name="Miess H."/>
            <person name="Arlt P."/>
            <person name="Apel A.K."/>
            <person name="Weber T."/>
            <person name="Nieselt K."/>
            <person name="Hanssen F."/>
            <person name="Czemmel S."/>
            <person name="Nahnsen S."/>
            <person name="Gross H."/>
        </authorList>
    </citation>
    <scope>NUCLEOTIDE SEQUENCE [LARGE SCALE GENOMIC DNA]</scope>
    <source>
        <strain evidence="2 3">ATCC 31962</strain>
    </source>
</reference>
<evidence type="ECO:0000313" key="2">
    <source>
        <dbReference type="EMBL" id="WUR15410.1"/>
    </source>
</evidence>
<sequence length="88" mass="9258">MKSKLIKITVAAGSLLTSADALAAANAEATPVQGPYCSTAVSMVKVSLYISNSGIDIGVSASAMVIIRQHDTQEVDYCSYSRPCKCWV</sequence>
<feature type="signal peptide" evidence="1">
    <location>
        <begin position="1"/>
        <end position="23"/>
    </location>
</feature>
<keyword evidence="1" id="KW-0732">Signal</keyword>
<accession>A0ABZ1URN9</accession>
<organism evidence="2 3">
    <name type="scientific">[Empedobacter] haloabium</name>
    <dbReference type="NCBI Taxonomy" id="592317"/>
    <lineage>
        <taxon>Bacteria</taxon>
        <taxon>Pseudomonadati</taxon>
        <taxon>Pseudomonadota</taxon>
        <taxon>Betaproteobacteria</taxon>
        <taxon>Burkholderiales</taxon>
        <taxon>Oxalobacteraceae</taxon>
        <taxon>Telluria group</taxon>
        <taxon>Telluria group incertae sedis</taxon>
    </lineage>
</organism>
<feature type="chain" id="PRO_5045388426" evidence="1">
    <location>
        <begin position="24"/>
        <end position="88"/>
    </location>
</feature>
<dbReference type="Proteomes" id="UP000321323">
    <property type="component" value="Chromosome"/>
</dbReference>
<name>A0ABZ1URN9_9BURK</name>
<evidence type="ECO:0000256" key="1">
    <source>
        <dbReference type="SAM" id="SignalP"/>
    </source>
</evidence>
<gene>
    <name evidence="2" type="ORF">E7V67_010000</name>
</gene>
<protein>
    <submittedName>
        <fullName evidence="2">Uncharacterized protein</fullName>
    </submittedName>
</protein>
<evidence type="ECO:0000313" key="3">
    <source>
        <dbReference type="Proteomes" id="UP000321323"/>
    </source>
</evidence>
<dbReference type="EMBL" id="CP136508">
    <property type="protein sequence ID" value="WUR15410.1"/>
    <property type="molecule type" value="Genomic_DNA"/>
</dbReference>